<evidence type="ECO:0000256" key="2">
    <source>
        <dbReference type="ARBA" id="ARBA00022679"/>
    </source>
</evidence>
<dbReference type="Pfam" id="PF00534">
    <property type="entry name" value="Glycos_transf_1"/>
    <property type="match status" value="1"/>
</dbReference>
<keyword evidence="2 7" id="KW-0808">Transferase</keyword>
<evidence type="ECO:0000313" key="7">
    <source>
        <dbReference type="EMBL" id="GAN54867.1"/>
    </source>
</evidence>
<keyword evidence="8" id="KW-1185">Reference proteome</keyword>
<dbReference type="Proteomes" id="UP000032679">
    <property type="component" value="Unassembled WGS sequence"/>
</dbReference>
<feature type="domain" description="Spore protein YkvP/CgeB glycosyl transferase-like" evidence="5">
    <location>
        <begin position="372"/>
        <end position="516"/>
    </location>
</feature>
<dbReference type="InterPro" id="IPR028098">
    <property type="entry name" value="Glyco_trans_4-like_N"/>
</dbReference>
<evidence type="ECO:0000313" key="8">
    <source>
        <dbReference type="Proteomes" id="UP000032679"/>
    </source>
</evidence>
<accession>A0A0D6MMH1</accession>
<gene>
    <name evidence="7" type="ORF">Tasa_031_085</name>
</gene>
<evidence type="ECO:0000256" key="3">
    <source>
        <dbReference type="SAM" id="MobiDB-lite"/>
    </source>
</evidence>
<dbReference type="Pfam" id="PF13524">
    <property type="entry name" value="Glyco_trans_1_2"/>
    <property type="match status" value="1"/>
</dbReference>
<sequence length="949" mass="105507">MMADFPELTTTSESPDDVSRSEVDRLNALVDSYRSAARLHGMRSDGLQGEIAHLRYLMSLREKSLSWRITFPLRGIRALSLGRLPDGQPFSALPERLKTAWRREGMLLPLHMMRRRLAKRPSLPAKARPIERPSTVPGPIGAEAPASGAVPIRKARTSYDEAVYDDTPQTIPVGSARQFLIIAELSLRQCAKYRVWQKREMLERLGWRVQVVDWRDTDAAMSALQWCAQVIFYRTPGFESVMGLVQEAHRLKLRPWWEVDDLIFDADQYRQNGNLVSLPRSEQATLLFGVKIFRACMLACGRAIASTDALADAMRQAGVDDVQVIENALDGETLSAADDIRATIRPRDDGRIVMLYGSGTNTHDADFRQAAEGLVAAMQAEPRLCLRIVGELTVPRELAIFGDRIETIAGMSYRAYLALLADADIALAPLEPTLFNDAKSNIKYLEAASVDVASVCSPRAAFRVIMCDGTNGMMADTPAQWRDAVLALARDSDRRAAIGREARIDVLARYAPEAVAVDQVRPALGVPPAGDRKDVFRALMANVYFAPRSFGGATLVVEEMCRRLQARGLDIGVFTSRPHLHGRANGTLRYDVDGISVLSAIIPPDYDQVAYLDNPKLAEYFGAWLDAFQPDIVHIHALQGLGTALLRLCQERSVPYAITLHDAWWLCDRQFMVRGDGKYCFQTRIDLRVCQECLPGARHLQDRATLMRQALMGASLLISPSESHRALYLANGVAPERIVVNRNGFTWPARPRAPRPAGAPLRFGFVGGTEAVKGYPLIRKAFERLERADWELVLVDNKLNLGFHSIDVAAWSVKGKIRVVPAYTSETMDDFFDSIDVMLFPSQWKESYGLTVREALARDVWVVTTAPGGQAEDVRDGINGTHIPLAASEPAFFQAIEALLDDRERFVAGYVNPHKDDLPDFDTQAEELERLLKMAAQLTPQAKMAPLTC</sequence>
<name>A0A0D6MMH1_9PROT</name>
<feature type="region of interest" description="Disordered" evidence="3">
    <location>
        <begin position="1"/>
        <end position="21"/>
    </location>
</feature>
<evidence type="ECO:0000256" key="1">
    <source>
        <dbReference type="ARBA" id="ARBA00022676"/>
    </source>
</evidence>
<dbReference type="SUPFAM" id="SSF53756">
    <property type="entry name" value="UDP-Glycosyltransferase/glycogen phosphorylase"/>
    <property type="match status" value="2"/>
</dbReference>
<dbReference type="Gene3D" id="3.40.50.2000">
    <property type="entry name" value="Glycogen Phosphorylase B"/>
    <property type="match status" value="3"/>
</dbReference>
<keyword evidence="1" id="KW-0328">Glycosyltransferase</keyword>
<dbReference type="EMBL" id="BALE01000031">
    <property type="protein sequence ID" value="GAN54867.1"/>
    <property type="molecule type" value="Genomic_DNA"/>
</dbReference>
<evidence type="ECO:0000259" key="6">
    <source>
        <dbReference type="Pfam" id="PF13579"/>
    </source>
</evidence>
<protein>
    <submittedName>
        <fullName evidence="7">Glycosyltransferase</fullName>
    </submittedName>
</protein>
<dbReference type="CDD" id="cd03823">
    <property type="entry name" value="GT4_ExpE7-like"/>
    <property type="match status" value="1"/>
</dbReference>
<dbReference type="InterPro" id="IPR055259">
    <property type="entry name" value="YkvP/CgeB_Glyco_trans-like"/>
</dbReference>
<organism evidence="7 8">
    <name type="scientific">Tanticharoenia sakaeratensis NBRC 103193</name>
    <dbReference type="NCBI Taxonomy" id="1231623"/>
    <lineage>
        <taxon>Bacteria</taxon>
        <taxon>Pseudomonadati</taxon>
        <taxon>Pseudomonadota</taxon>
        <taxon>Alphaproteobacteria</taxon>
        <taxon>Acetobacterales</taxon>
        <taxon>Acetobacteraceae</taxon>
        <taxon>Tanticharoenia</taxon>
    </lineage>
</organism>
<evidence type="ECO:0000259" key="5">
    <source>
        <dbReference type="Pfam" id="PF13524"/>
    </source>
</evidence>
<reference evidence="7 8" key="1">
    <citation type="submission" date="2012-10" db="EMBL/GenBank/DDBJ databases">
        <title>Genome sequencing of Tanticharoenia sakaeratensis NBRC 103193.</title>
        <authorList>
            <person name="Azuma Y."/>
            <person name="Hadano H."/>
            <person name="Hirakawa H."/>
            <person name="Matsushita K."/>
        </authorList>
    </citation>
    <scope>NUCLEOTIDE SEQUENCE [LARGE SCALE GENOMIC DNA]</scope>
    <source>
        <strain evidence="7 8">NBRC 103193</strain>
    </source>
</reference>
<dbReference type="PANTHER" id="PTHR12526">
    <property type="entry name" value="GLYCOSYLTRANSFERASE"/>
    <property type="match status" value="1"/>
</dbReference>
<dbReference type="STRING" id="1231623.Tasa_031_085"/>
<dbReference type="AlphaFoldDB" id="A0A0D6MMH1"/>
<evidence type="ECO:0000259" key="4">
    <source>
        <dbReference type="Pfam" id="PF00534"/>
    </source>
</evidence>
<dbReference type="GO" id="GO:0016757">
    <property type="term" value="F:glycosyltransferase activity"/>
    <property type="evidence" value="ECO:0007669"/>
    <property type="project" value="UniProtKB-KW"/>
</dbReference>
<dbReference type="PANTHER" id="PTHR12526:SF510">
    <property type="entry name" value="D-INOSITOL 3-PHOSPHATE GLYCOSYLTRANSFERASE"/>
    <property type="match status" value="1"/>
</dbReference>
<feature type="domain" description="Glycosyltransferase subfamily 4-like N-terminal" evidence="6">
    <location>
        <begin position="551"/>
        <end position="744"/>
    </location>
</feature>
<dbReference type="Pfam" id="PF13579">
    <property type="entry name" value="Glyco_trans_4_4"/>
    <property type="match status" value="1"/>
</dbReference>
<comment type="caution">
    <text evidence="7">The sequence shown here is derived from an EMBL/GenBank/DDBJ whole genome shotgun (WGS) entry which is preliminary data.</text>
</comment>
<dbReference type="InterPro" id="IPR001296">
    <property type="entry name" value="Glyco_trans_1"/>
</dbReference>
<feature type="domain" description="Glycosyl transferase family 1" evidence="4">
    <location>
        <begin position="762"/>
        <end position="904"/>
    </location>
</feature>
<proteinExistence type="predicted"/>